<evidence type="ECO:0000313" key="3">
    <source>
        <dbReference type="Proteomes" id="UP000642107"/>
    </source>
</evidence>
<comment type="caution">
    <text evidence="2">The sequence shown here is derived from an EMBL/GenBank/DDBJ whole genome shotgun (WGS) entry which is preliminary data.</text>
</comment>
<dbReference type="Proteomes" id="UP000642107">
    <property type="component" value="Unassembled WGS sequence"/>
</dbReference>
<dbReference type="RefSeq" id="WP_192281749.1">
    <property type="nucleotide sequence ID" value="NZ_JACZDF010000008.1"/>
</dbReference>
<sequence>MWTWIFRHLPGPAAVRALLVLIVMVALVAALFVWVFPWVAEQWPGLVGRPDVAVSGTSSQG</sequence>
<keyword evidence="3" id="KW-1185">Reference proteome</keyword>
<feature type="transmembrane region" description="Helical" evidence="1">
    <location>
        <begin position="17"/>
        <end position="40"/>
    </location>
</feature>
<gene>
    <name evidence="2" type="ORF">IGS67_12700</name>
</gene>
<evidence type="ECO:0000256" key="1">
    <source>
        <dbReference type="SAM" id="Phobius"/>
    </source>
</evidence>
<proteinExistence type="predicted"/>
<accession>A0ABR9DTR4</accession>
<name>A0ABR9DTR4_9MICO</name>
<reference evidence="2 3" key="1">
    <citation type="submission" date="2020-09" db="EMBL/GenBank/DDBJ databases">
        <title>Flavimobilis rhizosphaerae sp. nov., isolated from rhizosphere soil of Spartina alterniflora.</title>
        <authorList>
            <person name="Hanqin C."/>
        </authorList>
    </citation>
    <scope>NUCLEOTIDE SEQUENCE [LARGE SCALE GENOMIC DNA]</scope>
    <source>
        <strain evidence="2 3">GY 10621</strain>
    </source>
</reference>
<keyword evidence="1" id="KW-1133">Transmembrane helix</keyword>
<dbReference type="EMBL" id="JACZDF010000008">
    <property type="protein sequence ID" value="MBD9700334.1"/>
    <property type="molecule type" value="Genomic_DNA"/>
</dbReference>
<keyword evidence="1" id="KW-0472">Membrane</keyword>
<keyword evidence="1" id="KW-0812">Transmembrane</keyword>
<organism evidence="2 3">
    <name type="scientific">Flavimobilis rhizosphaerae</name>
    <dbReference type="NCBI Taxonomy" id="2775421"/>
    <lineage>
        <taxon>Bacteria</taxon>
        <taxon>Bacillati</taxon>
        <taxon>Actinomycetota</taxon>
        <taxon>Actinomycetes</taxon>
        <taxon>Micrococcales</taxon>
        <taxon>Jonesiaceae</taxon>
        <taxon>Flavimobilis</taxon>
    </lineage>
</organism>
<protein>
    <submittedName>
        <fullName evidence="2">Uncharacterized protein</fullName>
    </submittedName>
</protein>
<evidence type="ECO:0000313" key="2">
    <source>
        <dbReference type="EMBL" id="MBD9700334.1"/>
    </source>
</evidence>